<evidence type="ECO:0000313" key="2">
    <source>
        <dbReference type="Proteomes" id="UP001525566"/>
    </source>
</evidence>
<organism evidence="1 2">
    <name type="scientific">Chryseobacterium herbae</name>
    <dbReference type="NCBI Taxonomy" id="2976476"/>
    <lineage>
        <taxon>Bacteria</taxon>
        <taxon>Pseudomonadati</taxon>
        <taxon>Bacteroidota</taxon>
        <taxon>Flavobacteriia</taxon>
        <taxon>Flavobacteriales</taxon>
        <taxon>Weeksellaceae</taxon>
        <taxon>Chryseobacterium group</taxon>
        <taxon>Chryseobacterium</taxon>
    </lineage>
</organism>
<gene>
    <name evidence="1" type="ORF">N0B48_08125</name>
</gene>
<evidence type="ECO:0000313" key="1">
    <source>
        <dbReference type="EMBL" id="MCT2561848.1"/>
    </source>
</evidence>
<keyword evidence="2" id="KW-1185">Reference proteome</keyword>
<dbReference type="RefSeq" id="WP_259838139.1">
    <property type="nucleotide sequence ID" value="NZ_JAOAMU010000002.1"/>
</dbReference>
<sequence length="139" mass="16207">MKIGVIKYRKYEERVTLNEHFIIDDLFNIIINDKDYVKFQIIDTNGNLLLSTHYDEAGATIEYLKVVKVKREEEILGTTYNAFNIPQFVYKTRVTWIVKGGSFKTKKEAQKYVDRTNTRAKGLIEKVIARKSSENNPNP</sequence>
<protein>
    <submittedName>
        <fullName evidence="1">Uncharacterized protein</fullName>
    </submittedName>
</protein>
<dbReference type="EMBL" id="JAOAMU010000002">
    <property type="protein sequence ID" value="MCT2561848.1"/>
    <property type="molecule type" value="Genomic_DNA"/>
</dbReference>
<accession>A0ABT2ISN5</accession>
<reference evidence="1 2" key="1">
    <citation type="submission" date="2022-09" db="EMBL/GenBank/DDBJ databases">
        <title>Chryseobacterium oleae sp.nov., isolated from the inter-root soil of Pyrola calliantha H. Andr. in Tibet.</title>
        <authorList>
            <person name="Li Z."/>
        </authorList>
    </citation>
    <scope>NUCLEOTIDE SEQUENCE [LARGE SCALE GENOMIC DNA]</scope>
    <source>
        <strain evidence="2">pc1-10</strain>
    </source>
</reference>
<name>A0ABT2ISN5_9FLAO</name>
<proteinExistence type="predicted"/>
<comment type="caution">
    <text evidence="1">The sequence shown here is derived from an EMBL/GenBank/DDBJ whole genome shotgun (WGS) entry which is preliminary data.</text>
</comment>
<dbReference type="Proteomes" id="UP001525566">
    <property type="component" value="Unassembled WGS sequence"/>
</dbReference>